<dbReference type="AlphaFoldDB" id="A0A540VQ55"/>
<gene>
    <name evidence="1" type="ORF">FKY71_11365</name>
</gene>
<protein>
    <submittedName>
        <fullName evidence="1">Uncharacterized protein</fullName>
    </submittedName>
</protein>
<comment type="caution">
    <text evidence="1">The sequence shown here is derived from an EMBL/GenBank/DDBJ whole genome shotgun (WGS) entry which is preliminary data.</text>
</comment>
<organism evidence="1 2">
    <name type="scientific">Spiribacter salinus</name>
    <dbReference type="NCBI Taxonomy" id="1335746"/>
    <lineage>
        <taxon>Bacteria</taxon>
        <taxon>Pseudomonadati</taxon>
        <taxon>Pseudomonadota</taxon>
        <taxon>Gammaproteobacteria</taxon>
        <taxon>Chromatiales</taxon>
        <taxon>Ectothiorhodospiraceae</taxon>
        <taxon>Spiribacter</taxon>
    </lineage>
</organism>
<evidence type="ECO:0000313" key="2">
    <source>
        <dbReference type="Proteomes" id="UP000315400"/>
    </source>
</evidence>
<dbReference type="Proteomes" id="UP000315400">
    <property type="component" value="Unassembled WGS sequence"/>
</dbReference>
<reference evidence="1 2" key="1">
    <citation type="submission" date="2019-06" db="EMBL/GenBank/DDBJ databases">
        <title>Metagenome assembled Genome of Spiribacter salinus SL48-SHIP from the microbial mat of Salt Lake 48 (Novosibirsk region, Russia).</title>
        <authorList>
            <person name="Shipova A."/>
            <person name="Rozanov A.S."/>
            <person name="Bryanskaya A.V."/>
            <person name="Peltek S.E."/>
        </authorList>
    </citation>
    <scope>NUCLEOTIDE SEQUENCE [LARGE SCALE GENOMIC DNA]</scope>
    <source>
        <strain evidence="1">SL48-SHIP-2</strain>
    </source>
</reference>
<sequence length="116" mass="12761">MTYLYISGGTGAEHKDLIQDLRAEGRLRIRNSDYATAPERRATVVYTDNADVADMYEGRAEVHTLVHGGSVKGLLQRTGAGWFDVTVEGQTEKVRGEKAAFEKAEDMGANDIELLD</sequence>
<proteinExistence type="predicted"/>
<evidence type="ECO:0000313" key="1">
    <source>
        <dbReference type="EMBL" id="TQE98904.1"/>
    </source>
</evidence>
<accession>A0A540VQ55</accession>
<name>A0A540VQ55_9GAMM</name>
<dbReference type="EMBL" id="VIFK01000117">
    <property type="protein sequence ID" value="TQE98904.1"/>
    <property type="molecule type" value="Genomic_DNA"/>
</dbReference>